<dbReference type="AlphaFoldDB" id="A0A917REF5"/>
<comment type="similarity">
    <text evidence="1">Belongs to the myoviridae tail sheath protein family.</text>
</comment>
<dbReference type="Gene3D" id="3.40.50.11780">
    <property type="match status" value="2"/>
</dbReference>
<dbReference type="InterPro" id="IPR020287">
    <property type="entry name" value="Tail_sheath_C"/>
</dbReference>
<protein>
    <recommendedName>
        <fullName evidence="6">Phage tail sheath protein</fullName>
    </recommendedName>
</protein>
<reference evidence="4" key="1">
    <citation type="journal article" date="2014" name="Int. J. Syst. Evol. Microbiol.">
        <title>Complete genome sequence of Corynebacterium casei LMG S-19264T (=DSM 44701T), isolated from a smear-ripened cheese.</title>
        <authorList>
            <consortium name="US DOE Joint Genome Institute (JGI-PGF)"/>
            <person name="Walter F."/>
            <person name="Albersmeier A."/>
            <person name="Kalinowski J."/>
            <person name="Ruckert C."/>
        </authorList>
    </citation>
    <scope>NUCLEOTIDE SEQUENCE</scope>
    <source>
        <strain evidence="4">JCM 3035</strain>
    </source>
</reference>
<evidence type="ECO:0000259" key="2">
    <source>
        <dbReference type="Pfam" id="PF04984"/>
    </source>
</evidence>
<sequence>MTQAGYPGVYIEEFTPGSPIAGISTSTVAFLGTAKRGPSNRPTRINSWDAFKAEFGDFLAERPAGYLAPAVYGFFLNGGQDCFILRASTAGYSSLELQGQGAKSEPVLDIEAVEEGVGGDAIEVEVRHSSLLADVLAGAGPDLAVHHVARKVSAVGLPVVAADRATIPVVNNAGFLVGEQVWLDDSEDPHVAPRHESTVAGTPDNDKVVLADPVLGAATYANGTLRSVDLPPGRRDLLVELPDDVRLDRALPRGATVTISKGPANPDYRTVESTTTHSGWGSITLDRGLSRKFVTTGAPPRVASLEFDLIVRKGGLPVTYDHLSMNPEHPNYSESAVTSNLITVREHVPPPEAPADDPRPKQVQVWTRLIDGKDDDRPVAWSDLTNDPTDELTRLDPYGEIDIVCIPGATSREAQAALVTYCEQKKDRVAILDSAPIPRGDSTNNEVIAQANGVHGENLGFGALYYPWIRARNPLTRRLELWPPSGHVAGVYARTDATDGVHTAPANATLNGALGLERLLSNAQQAPLNGAGVNVLRVFPGQATPLVWGARTTADSKRNANWQYVNIRRLFIYLEKSIEESIQWAVFQPNNLALWQELRRTIGDFLTKAWRDGALFGATARDAFYVRIDEVLNPESERALGRLVIEIGVKPTYPAEFIVIRIGIWQGGSEISESQ</sequence>
<dbReference type="InterPro" id="IPR052042">
    <property type="entry name" value="Tail_sheath_structural"/>
</dbReference>
<gene>
    <name evidence="4" type="ORF">GCM10010094_76400</name>
</gene>
<dbReference type="PANTHER" id="PTHR35861">
    <property type="match status" value="1"/>
</dbReference>
<dbReference type="EMBL" id="BMPQ01000030">
    <property type="protein sequence ID" value="GGL04304.1"/>
    <property type="molecule type" value="Genomic_DNA"/>
</dbReference>
<organism evidence="4 5">
    <name type="scientific">Streptomyces flaveus</name>
    <dbReference type="NCBI Taxonomy" id="66370"/>
    <lineage>
        <taxon>Bacteria</taxon>
        <taxon>Bacillati</taxon>
        <taxon>Actinomycetota</taxon>
        <taxon>Actinomycetes</taxon>
        <taxon>Kitasatosporales</taxon>
        <taxon>Streptomycetaceae</taxon>
        <taxon>Streptomyces</taxon>
        <taxon>Streptomyces aurantiacus group</taxon>
    </lineage>
</organism>
<dbReference type="Pfam" id="PF04984">
    <property type="entry name" value="Phage_sheath_1"/>
    <property type="match status" value="1"/>
</dbReference>
<comment type="caution">
    <text evidence="4">The sequence shown here is derived from an EMBL/GenBank/DDBJ whole genome shotgun (WGS) entry which is preliminary data.</text>
</comment>
<evidence type="ECO:0000313" key="5">
    <source>
        <dbReference type="Proteomes" id="UP000637788"/>
    </source>
</evidence>
<dbReference type="Proteomes" id="UP000637788">
    <property type="component" value="Unassembled WGS sequence"/>
</dbReference>
<evidence type="ECO:0008006" key="6">
    <source>
        <dbReference type="Google" id="ProtNLM"/>
    </source>
</evidence>
<dbReference type="Pfam" id="PF17482">
    <property type="entry name" value="Phage_sheath_1C"/>
    <property type="match status" value="1"/>
</dbReference>
<dbReference type="RefSeq" id="WP_189326336.1">
    <property type="nucleotide sequence ID" value="NZ_BMPQ01000030.1"/>
</dbReference>
<evidence type="ECO:0000256" key="1">
    <source>
        <dbReference type="ARBA" id="ARBA00008005"/>
    </source>
</evidence>
<reference evidence="4" key="2">
    <citation type="submission" date="2020-09" db="EMBL/GenBank/DDBJ databases">
        <authorList>
            <person name="Sun Q."/>
            <person name="Ohkuma M."/>
        </authorList>
    </citation>
    <scope>NUCLEOTIDE SEQUENCE</scope>
    <source>
        <strain evidence="4">JCM 3035</strain>
    </source>
</reference>
<feature type="domain" description="Tail sheath protein C-terminal" evidence="3">
    <location>
        <begin position="559"/>
        <end position="662"/>
    </location>
</feature>
<feature type="domain" description="Tail sheath protein subtilisin-like" evidence="2">
    <location>
        <begin position="400"/>
        <end position="553"/>
    </location>
</feature>
<proteinExistence type="inferred from homology"/>
<name>A0A917REF5_9ACTN</name>
<dbReference type="InterPro" id="IPR035089">
    <property type="entry name" value="Phage_sheath_subtilisin"/>
</dbReference>
<keyword evidence="5" id="KW-1185">Reference proteome</keyword>
<evidence type="ECO:0000259" key="3">
    <source>
        <dbReference type="Pfam" id="PF17482"/>
    </source>
</evidence>
<accession>A0A917REF5</accession>
<dbReference type="PANTHER" id="PTHR35861:SF1">
    <property type="entry name" value="PHAGE TAIL SHEATH PROTEIN"/>
    <property type="match status" value="1"/>
</dbReference>
<evidence type="ECO:0000313" key="4">
    <source>
        <dbReference type="EMBL" id="GGL04304.1"/>
    </source>
</evidence>